<dbReference type="PANTHER" id="PTHR43564:SF2">
    <property type="entry name" value="BLR6059 PROTEIN"/>
    <property type="match status" value="1"/>
</dbReference>
<reference evidence="1" key="2">
    <citation type="submission" date="2020-09" db="EMBL/GenBank/DDBJ databases">
        <authorList>
            <person name="Sun Q."/>
            <person name="Zhou Y."/>
        </authorList>
    </citation>
    <scope>NUCLEOTIDE SEQUENCE</scope>
    <source>
        <strain evidence="1">CGMCC 1.12919</strain>
    </source>
</reference>
<organism evidence="1 2">
    <name type="scientific">Chelatococcus reniformis</name>
    <dbReference type="NCBI Taxonomy" id="1494448"/>
    <lineage>
        <taxon>Bacteria</taxon>
        <taxon>Pseudomonadati</taxon>
        <taxon>Pseudomonadota</taxon>
        <taxon>Alphaproteobacteria</taxon>
        <taxon>Hyphomicrobiales</taxon>
        <taxon>Chelatococcaceae</taxon>
        <taxon>Chelatococcus</taxon>
    </lineage>
</organism>
<accession>A0A916TWQ3</accession>
<dbReference type="InterPro" id="IPR037175">
    <property type="entry name" value="KFase_sf"/>
</dbReference>
<dbReference type="GO" id="GO:0019441">
    <property type="term" value="P:L-tryptophan catabolic process to kynurenine"/>
    <property type="evidence" value="ECO:0007669"/>
    <property type="project" value="InterPro"/>
</dbReference>
<dbReference type="SUPFAM" id="SSF102198">
    <property type="entry name" value="Putative cyclase"/>
    <property type="match status" value="1"/>
</dbReference>
<sequence length="262" mass="28776">MARRLIDISVALQTGIASDPPHALPKIEYRDHHMTAPAIASYFGVGVDQLPQGEYAAVETCTLSTHNGTHLDAPYHYFSSMNHALTPGGEPSMRIDEVPLEWCFQPAVKLDFRAFDDGYVVTPGDVETELKRIGHRLKPLEIVVVNTRAGSRYGEDDYVDAGCGMGKAATLWMLEQGVRLVGTDAWSWDAPFSHTKRKIAAGGDASLIWEGHRAGREIGYSHLEKLHNLEILPPDGFQVVCFPVKIQRASAGWTRAVAIVDA</sequence>
<reference evidence="1" key="1">
    <citation type="journal article" date="2014" name="Int. J. Syst. Evol. Microbiol.">
        <title>Complete genome sequence of Corynebacterium casei LMG S-19264T (=DSM 44701T), isolated from a smear-ripened cheese.</title>
        <authorList>
            <consortium name="US DOE Joint Genome Institute (JGI-PGF)"/>
            <person name="Walter F."/>
            <person name="Albersmeier A."/>
            <person name="Kalinowski J."/>
            <person name="Ruckert C."/>
        </authorList>
    </citation>
    <scope>NUCLEOTIDE SEQUENCE</scope>
    <source>
        <strain evidence="1">CGMCC 1.12919</strain>
    </source>
</reference>
<dbReference type="Proteomes" id="UP000637002">
    <property type="component" value="Unassembled WGS sequence"/>
</dbReference>
<name>A0A916TWQ3_9HYPH</name>
<evidence type="ECO:0000313" key="1">
    <source>
        <dbReference type="EMBL" id="GGC45419.1"/>
    </source>
</evidence>
<dbReference type="EMBL" id="BMGG01000001">
    <property type="protein sequence ID" value="GGC45419.1"/>
    <property type="molecule type" value="Genomic_DNA"/>
</dbReference>
<dbReference type="Gene3D" id="3.50.30.50">
    <property type="entry name" value="Putative cyclase"/>
    <property type="match status" value="1"/>
</dbReference>
<dbReference type="InterPro" id="IPR007325">
    <property type="entry name" value="KFase/CYL"/>
</dbReference>
<dbReference type="RefSeq" id="WP_188607152.1">
    <property type="nucleotide sequence ID" value="NZ_BMGG01000001.1"/>
</dbReference>
<proteinExistence type="predicted"/>
<dbReference type="PANTHER" id="PTHR43564">
    <property type="entry name" value="KYNURENINE FORMAMIDASE-LIKE PROTEIN"/>
    <property type="match status" value="1"/>
</dbReference>
<dbReference type="GO" id="GO:0004061">
    <property type="term" value="F:arylformamidase activity"/>
    <property type="evidence" value="ECO:0007669"/>
    <property type="project" value="InterPro"/>
</dbReference>
<dbReference type="AlphaFoldDB" id="A0A916TWQ3"/>
<protein>
    <submittedName>
        <fullName evidence="1">Cyclase</fullName>
    </submittedName>
</protein>
<keyword evidence="2" id="KW-1185">Reference proteome</keyword>
<evidence type="ECO:0000313" key="2">
    <source>
        <dbReference type="Proteomes" id="UP000637002"/>
    </source>
</evidence>
<comment type="caution">
    <text evidence="1">The sequence shown here is derived from an EMBL/GenBank/DDBJ whole genome shotgun (WGS) entry which is preliminary data.</text>
</comment>
<gene>
    <name evidence="1" type="ORF">GCM10010994_00660</name>
</gene>
<dbReference type="Pfam" id="PF04199">
    <property type="entry name" value="Cyclase"/>
    <property type="match status" value="1"/>
</dbReference>